<sequence length="167" mass="18125">MIDQGGARICRPVSLVRTCAGCAIKTKILSRSFDRRINVTHFMSRFSPTWPCQMTLNDLATRLGVPARQIRFLIAEGILPPAAKTGRAADGYDETHVLKGQRYLALHRMGMKPGSIKVLMAFDDAVPILQAGGVELRVIPGISPEAIDVDAVLRAVEAALRAYVAKG</sequence>
<dbReference type="GO" id="GO:0003677">
    <property type="term" value="F:DNA binding"/>
    <property type="evidence" value="ECO:0007669"/>
    <property type="project" value="InterPro"/>
</dbReference>
<dbReference type="Proteomes" id="UP000244496">
    <property type="component" value="Chromosome"/>
</dbReference>
<protein>
    <recommendedName>
        <fullName evidence="1">HTH merR-type domain-containing protein</fullName>
    </recommendedName>
</protein>
<reference evidence="2 3" key="1">
    <citation type="submission" date="2018-04" db="EMBL/GenBank/DDBJ databases">
        <title>Genome sequencing of Gemmobacter.</title>
        <authorList>
            <person name="Yi H."/>
            <person name="Baek M.-G."/>
        </authorList>
    </citation>
    <scope>NUCLEOTIDE SEQUENCE [LARGE SCALE GENOMIC DNA]</scope>
    <source>
        <strain evidence="2 3">HYN0069</strain>
    </source>
</reference>
<dbReference type="KEGG" id="geh:HYN69_10090"/>
<keyword evidence="3" id="KW-1185">Reference proteome</keyword>
<evidence type="ECO:0000259" key="1">
    <source>
        <dbReference type="Pfam" id="PF13411"/>
    </source>
</evidence>
<dbReference type="EMBL" id="CP028918">
    <property type="protein sequence ID" value="AWB48810.1"/>
    <property type="molecule type" value="Genomic_DNA"/>
</dbReference>
<dbReference type="CDD" id="cd00592">
    <property type="entry name" value="HTH_MerR-like"/>
    <property type="match status" value="1"/>
</dbReference>
<dbReference type="GO" id="GO:0006355">
    <property type="term" value="P:regulation of DNA-templated transcription"/>
    <property type="evidence" value="ECO:0007669"/>
    <property type="project" value="InterPro"/>
</dbReference>
<dbReference type="InterPro" id="IPR009061">
    <property type="entry name" value="DNA-bd_dom_put_sf"/>
</dbReference>
<dbReference type="Gene3D" id="1.10.1660.10">
    <property type="match status" value="1"/>
</dbReference>
<gene>
    <name evidence="2" type="ORF">HYN69_10090</name>
</gene>
<dbReference type="Pfam" id="PF13411">
    <property type="entry name" value="MerR_1"/>
    <property type="match status" value="1"/>
</dbReference>
<evidence type="ECO:0000313" key="2">
    <source>
        <dbReference type="EMBL" id="AWB48810.1"/>
    </source>
</evidence>
<name>A0A2S0UM16_9RHOB</name>
<accession>A0A2S0UM16</accession>
<dbReference type="SUPFAM" id="SSF46955">
    <property type="entry name" value="Putative DNA-binding domain"/>
    <property type="match status" value="1"/>
</dbReference>
<proteinExistence type="predicted"/>
<evidence type="ECO:0000313" key="3">
    <source>
        <dbReference type="Proteomes" id="UP000244496"/>
    </source>
</evidence>
<organism evidence="2 3">
    <name type="scientific">Paragemmobacter aquarius</name>
    <dbReference type="NCBI Taxonomy" id="2169400"/>
    <lineage>
        <taxon>Bacteria</taxon>
        <taxon>Pseudomonadati</taxon>
        <taxon>Pseudomonadota</taxon>
        <taxon>Alphaproteobacteria</taxon>
        <taxon>Rhodobacterales</taxon>
        <taxon>Paracoccaceae</taxon>
        <taxon>Paragemmobacter</taxon>
    </lineage>
</organism>
<dbReference type="InterPro" id="IPR000551">
    <property type="entry name" value="MerR-type_HTH_dom"/>
</dbReference>
<dbReference type="AlphaFoldDB" id="A0A2S0UM16"/>
<feature type="domain" description="HTH merR-type" evidence="1">
    <location>
        <begin position="54"/>
        <end position="121"/>
    </location>
</feature>